<evidence type="ECO:0000259" key="2">
    <source>
        <dbReference type="Pfam" id="PF01979"/>
    </source>
</evidence>
<dbReference type="AlphaFoldDB" id="A0A949JMR3"/>
<proteinExistence type="predicted"/>
<dbReference type="InterPro" id="IPR032466">
    <property type="entry name" value="Metal_Hydrolase"/>
</dbReference>
<dbReference type="Gene3D" id="3.20.20.140">
    <property type="entry name" value="Metal-dependent hydrolases"/>
    <property type="match status" value="1"/>
</dbReference>
<protein>
    <submittedName>
        <fullName evidence="3">Amidohydrolase family protein</fullName>
    </submittedName>
</protein>
<dbReference type="RefSeq" id="WP_211040066.1">
    <property type="nucleotide sequence ID" value="NZ_JAELVF020000001.1"/>
</dbReference>
<keyword evidence="1" id="KW-0378">Hydrolase</keyword>
<dbReference type="SUPFAM" id="SSF51556">
    <property type="entry name" value="Metallo-dependent hydrolases"/>
    <property type="match status" value="1"/>
</dbReference>
<dbReference type="InterPro" id="IPR011059">
    <property type="entry name" value="Metal-dep_hydrolase_composite"/>
</dbReference>
<name>A0A949JMR3_9ACTN</name>
<evidence type="ECO:0000313" key="3">
    <source>
        <dbReference type="EMBL" id="MBU7597961.1"/>
    </source>
</evidence>
<dbReference type="Gene3D" id="2.30.40.10">
    <property type="entry name" value="Urease, subunit C, domain 1"/>
    <property type="match status" value="1"/>
</dbReference>
<dbReference type="PANTHER" id="PTHR43794:SF11">
    <property type="entry name" value="AMIDOHYDROLASE-RELATED DOMAIN-CONTAINING PROTEIN"/>
    <property type="match status" value="1"/>
</dbReference>
<sequence length="470" mass="49585">MPSVPVLRPTDPTALREIRARPGDRRRILFTNGAVVTMDPDLGALDPGDVLIEGDTVLAVGRRLEAGTDAVVIDATGCVLTPGFVDTHRHAWQAPLRRSMPDVEDLAAYVTTTLAGHAPAYGPEDMYVGTRLAALSAIDGGVTCLLDFSHNSRSAAHSDAAIQALADAGIRGVHASMAPHFGQWDGQWPRDLGRLRERCSGPLLTLRLAALATDEIAGPRLAYGPELARVARELDIGVSVDAVLGASSSHAVRAWAGQDLLGPWVTLIHATGLADDAWKAIGGTGTTVSLAPTSDAQIGLETAIPAVDEALAAGVRPGLSTDVEVALAGDMFTQMRTLHTVQRMRAVHGAYGTGRTPDRIGVRDVLDFATLQGARTNGLDPVTGSLTPGKKADLLVITAEELNNMPLNDPVGTVVLGADARNVVTVLINGEPRKWGGRVLDTDLAGLRTRVHETRNRILGRKPHPTRSPV</sequence>
<comment type="caution">
    <text evidence="3">The sequence shown here is derived from an EMBL/GenBank/DDBJ whole genome shotgun (WGS) entry which is preliminary data.</text>
</comment>
<dbReference type="PANTHER" id="PTHR43794">
    <property type="entry name" value="AMINOHYDROLASE SSNA-RELATED"/>
    <property type="match status" value="1"/>
</dbReference>
<dbReference type="InterPro" id="IPR006680">
    <property type="entry name" value="Amidohydro-rel"/>
</dbReference>
<accession>A0A949JMR3</accession>
<reference evidence="3" key="1">
    <citation type="submission" date="2021-06" db="EMBL/GenBank/DDBJ databases">
        <title>Sequencing of actinobacteria type strains.</title>
        <authorList>
            <person name="Nguyen G.-S."/>
            <person name="Wentzel A."/>
        </authorList>
    </citation>
    <scope>NUCLEOTIDE SEQUENCE</scope>
    <source>
        <strain evidence="3">P38-E01</strain>
    </source>
</reference>
<evidence type="ECO:0000313" key="4">
    <source>
        <dbReference type="Proteomes" id="UP000694501"/>
    </source>
</evidence>
<gene>
    <name evidence="3" type="ORF">JGS22_010120</name>
</gene>
<dbReference type="SUPFAM" id="SSF51338">
    <property type="entry name" value="Composite domain of metallo-dependent hydrolases"/>
    <property type="match status" value="1"/>
</dbReference>
<dbReference type="Proteomes" id="UP000694501">
    <property type="component" value="Unassembled WGS sequence"/>
</dbReference>
<dbReference type="EMBL" id="JAELVF020000001">
    <property type="protein sequence ID" value="MBU7597961.1"/>
    <property type="molecule type" value="Genomic_DNA"/>
</dbReference>
<organism evidence="3 4">
    <name type="scientific">Streptomyces tardus</name>
    <dbReference type="NCBI Taxonomy" id="2780544"/>
    <lineage>
        <taxon>Bacteria</taxon>
        <taxon>Bacillati</taxon>
        <taxon>Actinomycetota</taxon>
        <taxon>Actinomycetes</taxon>
        <taxon>Kitasatosporales</taxon>
        <taxon>Streptomycetaceae</taxon>
        <taxon>Streptomyces</taxon>
    </lineage>
</organism>
<dbReference type="GO" id="GO:0016810">
    <property type="term" value="F:hydrolase activity, acting on carbon-nitrogen (but not peptide) bonds"/>
    <property type="evidence" value="ECO:0007669"/>
    <property type="project" value="InterPro"/>
</dbReference>
<dbReference type="InterPro" id="IPR050287">
    <property type="entry name" value="MTA/SAH_deaminase"/>
</dbReference>
<evidence type="ECO:0000256" key="1">
    <source>
        <dbReference type="ARBA" id="ARBA00022801"/>
    </source>
</evidence>
<keyword evidence="4" id="KW-1185">Reference proteome</keyword>
<dbReference type="Pfam" id="PF01979">
    <property type="entry name" value="Amidohydro_1"/>
    <property type="match status" value="1"/>
</dbReference>
<feature type="domain" description="Amidohydrolase-related" evidence="2">
    <location>
        <begin position="79"/>
        <end position="431"/>
    </location>
</feature>